<feature type="domain" description="Protein kinase" evidence="6">
    <location>
        <begin position="19"/>
        <end position="307"/>
    </location>
</feature>
<evidence type="ECO:0000256" key="1">
    <source>
        <dbReference type="ARBA" id="ARBA00022679"/>
    </source>
</evidence>
<dbReference type="Proteomes" id="UP000295717">
    <property type="component" value="Unassembled WGS sequence"/>
</dbReference>
<evidence type="ECO:0000256" key="2">
    <source>
        <dbReference type="ARBA" id="ARBA00022741"/>
    </source>
</evidence>
<keyword evidence="3 7" id="KW-0418">Kinase</keyword>
<evidence type="ECO:0000256" key="5">
    <source>
        <dbReference type="SAM" id="MobiDB-lite"/>
    </source>
</evidence>
<dbReference type="InterPro" id="IPR008271">
    <property type="entry name" value="Ser/Thr_kinase_AS"/>
</dbReference>
<proteinExistence type="predicted"/>
<dbReference type="SUPFAM" id="SSF56112">
    <property type="entry name" value="Protein kinase-like (PK-like)"/>
    <property type="match status" value="1"/>
</dbReference>
<name>A0A4R3MS23_9GAMM</name>
<dbReference type="EMBL" id="SMAO01000014">
    <property type="protein sequence ID" value="TCT18122.1"/>
    <property type="molecule type" value="Genomic_DNA"/>
</dbReference>
<accession>A0A4R3MS23</accession>
<dbReference type="InterPro" id="IPR011009">
    <property type="entry name" value="Kinase-like_dom_sf"/>
</dbReference>
<keyword evidence="4" id="KW-0067">ATP-binding</keyword>
<dbReference type="PROSITE" id="PS00108">
    <property type="entry name" value="PROTEIN_KINASE_ST"/>
    <property type="match status" value="1"/>
</dbReference>
<dbReference type="InterPro" id="IPR000719">
    <property type="entry name" value="Prot_kinase_dom"/>
</dbReference>
<dbReference type="InterPro" id="IPR025493">
    <property type="entry name" value="DUF4384"/>
</dbReference>
<dbReference type="GO" id="GO:0004674">
    <property type="term" value="F:protein serine/threonine kinase activity"/>
    <property type="evidence" value="ECO:0007669"/>
    <property type="project" value="UniProtKB-KW"/>
</dbReference>
<dbReference type="Gene3D" id="1.10.510.10">
    <property type="entry name" value="Transferase(Phosphotransferase) domain 1"/>
    <property type="match status" value="1"/>
</dbReference>
<organism evidence="7 8">
    <name type="scientific">Thiobaca trueperi</name>
    <dbReference type="NCBI Taxonomy" id="127458"/>
    <lineage>
        <taxon>Bacteria</taxon>
        <taxon>Pseudomonadati</taxon>
        <taxon>Pseudomonadota</taxon>
        <taxon>Gammaproteobacteria</taxon>
        <taxon>Chromatiales</taxon>
        <taxon>Chromatiaceae</taxon>
        <taxon>Thiobaca</taxon>
    </lineage>
</organism>
<dbReference type="CDD" id="cd14014">
    <property type="entry name" value="STKc_PknB_like"/>
    <property type="match status" value="1"/>
</dbReference>
<dbReference type="SMART" id="SM00220">
    <property type="entry name" value="S_TKc"/>
    <property type="match status" value="1"/>
</dbReference>
<sequence>MDDSASLEPLPAGTSLHEFVIREPLGRGGVGIVYAAEHAILRETFVIKEFLPRHLAYRADGRRVAARPGQESVYEQLRQKFLEEGQTLVQLARPRPHPNLVQVTDAFHENDTVYLCMRFERGEPLDAILEARGRIGEAELMRWILPLLDGLEHAHARQVWHRDIKPSNILIREDGTPLLIDFGAAHRERADSAVSVISQYTPSFAAPEQMFGGAQGPWTDIYAMAATGFYAVTGGPPPPRLSPDWQTQCCGYHPSFLMALEAGLQFDSQQRPQTVAQWRTLFKRVVEADVETRVVGIGEAETLRQVIAPPATSSGTAPQSAPDPAGPSESRLSRLRDQPDRSPPPGRWIYPLAGLAVLLLSLPLGFLARDWIGAPDRVDPPLPLDSTPVPPEVSVPDSRQTHQPAGGGESSEAGPLDAAQLAERLGLAGLDCARVKLESMRDTDLRLSGYLRDRAQLTKLIERLNELAPDAAVDDRDIAFAAPFCDILARMSAVGADGAGHPGMPAILFSHPDRLYHEEDYLVLTVANAGAVGGYLYLDFIDSNQDVVHLFPTAAMPDHFVAPGAQIVIGARDDAQCEQEPDACFVVSRPHGNNLILATWSETPLFARRRIDQSEPAGAYLTALTAALDNGLSGRPVRHAVAYHFFTTMH</sequence>
<evidence type="ECO:0000256" key="3">
    <source>
        <dbReference type="ARBA" id="ARBA00022777"/>
    </source>
</evidence>
<dbReference type="PANTHER" id="PTHR43289">
    <property type="entry name" value="MITOGEN-ACTIVATED PROTEIN KINASE KINASE KINASE 20-RELATED"/>
    <property type="match status" value="1"/>
</dbReference>
<protein>
    <submittedName>
        <fullName evidence="7">Serine/threonine protein kinase</fullName>
    </submittedName>
</protein>
<feature type="compositionally biased region" description="Pro residues" evidence="5">
    <location>
        <begin position="382"/>
        <end position="393"/>
    </location>
</feature>
<evidence type="ECO:0000313" key="8">
    <source>
        <dbReference type="Proteomes" id="UP000295717"/>
    </source>
</evidence>
<dbReference type="PROSITE" id="PS50011">
    <property type="entry name" value="PROTEIN_KINASE_DOM"/>
    <property type="match status" value="1"/>
</dbReference>
<dbReference type="Pfam" id="PF14326">
    <property type="entry name" value="DUF4384"/>
    <property type="match status" value="1"/>
</dbReference>
<dbReference type="Pfam" id="PF00069">
    <property type="entry name" value="Pkinase"/>
    <property type="match status" value="1"/>
</dbReference>
<dbReference type="PANTHER" id="PTHR43289:SF6">
    <property type="entry name" value="SERINE_THREONINE-PROTEIN KINASE NEKL-3"/>
    <property type="match status" value="1"/>
</dbReference>
<dbReference type="GO" id="GO:0005524">
    <property type="term" value="F:ATP binding"/>
    <property type="evidence" value="ECO:0007669"/>
    <property type="project" value="UniProtKB-KW"/>
</dbReference>
<dbReference type="RefSeq" id="WP_165903481.1">
    <property type="nucleotide sequence ID" value="NZ_SMAO01000014.1"/>
</dbReference>
<reference evidence="7 8" key="1">
    <citation type="submission" date="2019-03" db="EMBL/GenBank/DDBJ databases">
        <title>Genomic Encyclopedia of Type Strains, Phase IV (KMG-IV): sequencing the most valuable type-strain genomes for metagenomic binning, comparative biology and taxonomic classification.</title>
        <authorList>
            <person name="Goeker M."/>
        </authorList>
    </citation>
    <scope>NUCLEOTIDE SEQUENCE [LARGE SCALE GENOMIC DNA]</scope>
    <source>
        <strain evidence="7 8">DSM 13587</strain>
    </source>
</reference>
<keyword evidence="8" id="KW-1185">Reference proteome</keyword>
<dbReference type="AlphaFoldDB" id="A0A4R3MS23"/>
<feature type="region of interest" description="Disordered" evidence="5">
    <location>
        <begin position="309"/>
        <end position="345"/>
    </location>
</feature>
<evidence type="ECO:0000259" key="6">
    <source>
        <dbReference type="PROSITE" id="PS50011"/>
    </source>
</evidence>
<keyword evidence="1" id="KW-0808">Transferase</keyword>
<dbReference type="Gene3D" id="3.30.200.20">
    <property type="entry name" value="Phosphorylase Kinase, domain 1"/>
    <property type="match status" value="1"/>
</dbReference>
<feature type="compositionally biased region" description="Basic and acidic residues" evidence="5">
    <location>
        <begin position="331"/>
        <end position="340"/>
    </location>
</feature>
<gene>
    <name evidence="7" type="ORF">EDC35_11424</name>
</gene>
<keyword evidence="2" id="KW-0547">Nucleotide-binding</keyword>
<comment type="caution">
    <text evidence="7">The sequence shown here is derived from an EMBL/GenBank/DDBJ whole genome shotgun (WGS) entry which is preliminary data.</text>
</comment>
<feature type="region of interest" description="Disordered" evidence="5">
    <location>
        <begin position="382"/>
        <end position="414"/>
    </location>
</feature>
<evidence type="ECO:0000256" key="4">
    <source>
        <dbReference type="ARBA" id="ARBA00022840"/>
    </source>
</evidence>
<keyword evidence="7" id="KW-0723">Serine/threonine-protein kinase</keyword>
<evidence type="ECO:0000313" key="7">
    <source>
        <dbReference type="EMBL" id="TCT18122.1"/>
    </source>
</evidence>